<keyword evidence="3" id="KW-1185">Reference proteome</keyword>
<dbReference type="InterPro" id="IPR029044">
    <property type="entry name" value="Nucleotide-diphossugar_trans"/>
</dbReference>
<dbReference type="PANTHER" id="PTHR43685:SF2">
    <property type="entry name" value="GLYCOSYLTRANSFERASE 2-LIKE DOMAIN-CONTAINING PROTEIN"/>
    <property type="match status" value="1"/>
</dbReference>
<dbReference type="Gene3D" id="3.90.550.10">
    <property type="entry name" value="Spore Coat Polysaccharide Biosynthesis Protein SpsA, Chain A"/>
    <property type="match status" value="1"/>
</dbReference>
<dbReference type="Proteomes" id="UP000198882">
    <property type="component" value="Unassembled WGS sequence"/>
</dbReference>
<sequence length="337" mass="36596">MNRYLINESALESFVDEGDESVLPDISVIIPVYDNPDGIRKTVTSVAAATYETVGIHTVVTPADGETEAELGVLSESIDEVTVHTETDYETPGSARNVAIEEATGDVILFTDADMTIEKNGLLKIAGLFAARDADYVGFPVDIVREGAAETVAGWYDSHIRFPVEAFMTRYGFCPTCSLAVRNGVFETGLRFNPTLDAGEDVVFGVEVSALGFETGFCPNVTLTHPARESLLEVVTKGCKSGTGLYQLDAQYGSIVGEGSRLRDSSAYLPAPRSVLRSKCREWESLSPLHKALIALLYYVEILSRTGGYARAALGGEDRELPEQIRTWYEQVGLDAK</sequence>
<dbReference type="RefSeq" id="WP_090303979.1">
    <property type="nucleotide sequence ID" value="NZ_FNFE01000002.1"/>
</dbReference>
<dbReference type="PANTHER" id="PTHR43685">
    <property type="entry name" value="GLYCOSYLTRANSFERASE"/>
    <property type="match status" value="1"/>
</dbReference>
<dbReference type="STRING" id="1095776.SAMN04515672_1473"/>
<dbReference type="EMBL" id="FNFE01000002">
    <property type="protein sequence ID" value="SDJ80509.1"/>
    <property type="molecule type" value="Genomic_DNA"/>
</dbReference>
<evidence type="ECO:0000313" key="3">
    <source>
        <dbReference type="Proteomes" id="UP000198882"/>
    </source>
</evidence>
<dbReference type="GO" id="GO:0016740">
    <property type="term" value="F:transferase activity"/>
    <property type="evidence" value="ECO:0007669"/>
    <property type="project" value="UniProtKB-KW"/>
</dbReference>
<gene>
    <name evidence="2" type="ORF">SAMN04515672_1473</name>
</gene>
<accession>A0A1G8WQ45</accession>
<protein>
    <submittedName>
        <fullName evidence="2">Glycosyltransferase like family 2</fullName>
    </submittedName>
</protein>
<keyword evidence="2" id="KW-0808">Transferase</keyword>
<organism evidence="2 3">
    <name type="scientific">Natronorubrum texcoconense</name>
    <dbReference type="NCBI Taxonomy" id="1095776"/>
    <lineage>
        <taxon>Archaea</taxon>
        <taxon>Methanobacteriati</taxon>
        <taxon>Methanobacteriota</taxon>
        <taxon>Stenosarchaea group</taxon>
        <taxon>Halobacteria</taxon>
        <taxon>Halobacteriales</taxon>
        <taxon>Natrialbaceae</taxon>
        <taxon>Natronorubrum</taxon>
    </lineage>
</organism>
<dbReference type="SUPFAM" id="SSF53448">
    <property type="entry name" value="Nucleotide-diphospho-sugar transferases"/>
    <property type="match status" value="1"/>
</dbReference>
<dbReference type="AlphaFoldDB" id="A0A1G8WQ45"/>
<dbReference type="OrthoDB" id="46222at2157"/>
<feature type="domain" description="Glycosyltransferase 2-like" evidence="1">
    <location>
        <begin position="27"/>
        <end position="152"/>
    </location>
</feature>
<reference evidence="3" key="1">
    <citation type="submission" date="2016-10" db="EMBL/GenBank/DDBJ databases">
        <authorList>
            <person name="Varghese N."/>
            <person name="Submissions S."/>
        </authorList>
    </citation>
    <scope>NUCLEOTIDE SEQUENCE [LARGE SCALE GENOMIC DNA]</scope>
    <source>
        <strain evidence="3">B4,CECT 8067,JCM 17497</strain>
    </source>
</reference>
<proteinExistence type="predicted"/>
<dbReference type="Pfam" id="PF00535">
    <property type="entry name" value="Glycos_transf_2"/>
    <property type="match status" value="1"/>
</dbReference>
<evidence type="ECO:0000259" key="1">
    <source>
        <dbReference type="Pfam" id="PF00535"/>
    </source>
</evidence>
<dbReference type="InterPro" id="IPR001173">
    <property type="entry name" value="Glyco_trans_2-like"/>
</dbReference>
<dbReference type="InterPro" id="IPR050834">
    <property type="entry name" value="Glycosyltransf_2"/>
</dbReference>
<name>A0A1G8WQ45_9EURY</name>
<evidence type="ECO:0000313" key="2">
    <source>
        <dbReference type="EMBL" id="SDJ80509.1"/>
    </source>
</evidence>